<feature type="domain" description="CYTH" evidence="1">
    <location>
        <begin position="1"/>
        <end position="198"/>
    </location>
</feature>
<dbReference type="Proteomes" id="UP001158067">
    <property type="component" value="Unassembled WGS sequence"/>
</dbReference>
<dbReference type="Pfam" id="PF01928">
    <property type="entry name" value="CYTH"/>
    <property type="match status" value="1"/>
</dbReference>
<dbReference type="NCBIfam" id="TIGR00318">
    <property type="entry name" value="cyaB"/>
    <property type="match status" value="1"/>
</dbReference>
<comment type="caution">
    <text evidence="2">The sequence shown here is derived from an EMBL/GenBank/DDBJ whole genome shotgun (WGS) entry which is preliminary data.</text>
</comment>
<dbReference type="SMART" id="SM01118">
    <property type="entry name" value="CYTH"/>
    <property type="match status" value="1"/>
</dbReference>
<dbReference type="InterPro" id="IPR033469">
    <property type="entry name" value="CYTH-like_dom_sf"/>
</dbReference>
<evidence type="ECO:0000313" key="2">
    <source>
        <dbReference type="EMBL" id="SMP74336.1"/>
    </source>
</evidence>
<dbReference type="InterPro" id="IPR023577">
    <property type="entry name" value="CYTH_domain"/>
</dbReference>
<evidence type="ECO:0000259" key="1">
    <source>
        <dbReference type="PROSITE" id="PS51707"/>
    </source>
</evidence>
<accession>A0ABY1QKL2</accession>
<dbReference type="Gene3D" id="2.40.320.10">
    <property type="entry name" value="Hypothetical Protein Pfu-838710-001"/>
    <property type="match status" value="1"/>
</dbReference>
<dbReference type="SUPFAM" id="SSF55154">
    <property type="entry name" value="CYTH-like phosphatases"/>
    <property type="match status" value="1"/>
</dbReference>
<reference evidence="2 3" key="1">
    <citation type="submission" date="2017-05" db="EMBL/GenBank/DDBJ databases">
        <authorList>
            <person name="Varghese N."/>
            <person name="Submissions S."/>
        </authorList>
    </citation>
    <scope>NUCLEOTIDE SEQUENCE [LARGE SCALE GENOMIC DNA]</scope>
    <source>
        <strain evidence="2 3">DSM 25457</strain>
    </source>
</reference>
<keyword evidence="3" id="KW-1185">Reference proteome</keyword>
<dbReference type="PANTHER" id="PTHR21028">
    <property type="entry name" value="SI:CH211-156B7.4"/>
    <property type="match status" value="1"/>
</dbReference>
<protein>
    <submittedName>
        <fullName evidence="2">Adenylate cyclase, class 2</fullName>
    </submittedName>
</protein>
<gene>
    <name evidence="2" type="ORF">SAMN06265222_117113</name>
</gene>
<evidence type="ECO:0000313" key="3">
    <source>
        <dbReference type="Proteomes" id="UP001158067"/>
    </source>
</evidence>
<dbReference type="EMBL" id="FXUG01000017">
    <property type="protein sequence ID" value="SMP74336.1"/>
    <property type="molecule type" value="Genomic_DNA"/>
</dbReference>
<dbReference type="InterPro" id="IPR008173">
    <property type="entry name" value="Adenylyl_cyclase_CyaB"/>
</dbReference>
<dbReference type="RefSeq" id="WP_430438398.1">
    <property type="nucleotide sequence ID" value="NZ_FXUG01000017.1"/>
</dbReference>
<proteinExistence type="predicted"/>
<organism evidence="2 3">
    <name type="scientific">Neorhodopirellula lusitana</name>
    <dbReference type="NCBI Taxonomy" id="445327"/>
    <lineage>
        <taxon>Bacteria</taxon>
        <taxon>Pseudomonadati</taxon>
        <taxon>Planctomycetota</taxon>
        <taxon>Planctomycetia</taxon>
        <taxon>Pirellulales</taxon>
        <taxon>Pirellulaceae</taxon>
        <taxon>Neorhodopirellula</taxon>
    </lineage>
</organism>
<sequence>MFEIEMKFRVDDHDGLIERIAQAGGVHVSRMTNEDTYFNHPCRDFVQTGEALRIRREDGVPMVTYKAPKLGVGLSAESDAANSAGQVKAREELEWRLDPGDQDGTSMQRLFQHLGFRQVAVVTKDRRTYRIGSDHAAMTVTVDEVESVGRYAEIECMLPTDAPTDEEVAEARGRVVKLAGELALAEAESRSYLRMLLEKLESKSEEA</sequence>
<dbReference type="PROSITE" id="PS51707">
    <property type="entry name" value="CYTH"/>
    <property type="match status" value="1"/>
</dbReference>
<dbReference type="PANTHER" id="PTHR21028:SF2">
    <property type="entry name" value="CYTH DOMAIN-CONTAINING PROTEIN"/>
    <property type="match status" value="1"/>
</dbReference>
<name>A0ABY1QKL2_9BACT</name>
<dbReference type="CDD" id="cd07890">
    <property type="entry name" value="CYTH-like_AC_IV-like"/>
    <property type="match status" value="1"/>
</dbReference>